<dbReference type="GeneID" id="80909574"/>
<dbReference type="Proteomes" id="UP001140513">
    <property type="component" value="Unassembled WGS sequence"/>
</dbReference>
<name>A0A9W8XLV0_9PLEO</name>
<keyword evidence="2" id="KW-0732">Signal</keyword>
<evidence type="ECO:0008006" key="5">
    <source>
        <dbReference type="Google" id="ProtNLM"/>
    </source>
</evidence>
<evidence type="ECO:0000256" key="2">
    <source>
        <dbReference type="SAM" id="SignalP"/>
    </source>
</evidence>
<reference evidence="3" key="1">
    <citation type="submission" date="2022-10" db="EMBL/GenBank/DDBJ databases">
        <title>Tapping the CABI collections for fungal endophytes: first genome assemblies for Collariella, Neodidymelliopsis, Ascochyta clinopodiicola, Didymella pomorum, Didymosphaeria variabile, Neocosmospora piperis and Neocucurbitaria cava.</title>
        <authorList>
            <person name="Hill R."/>
        </authorList>
    </citation>
    <scope>NUCLEOTIDE SEQUENCE</scope>
    <source>
        <strain evidence="3">IMI 356815</strain>
    </source>
</reference>
<gene>
    <name evidence="3" type="ORF">N0V89_006044</name>
</gene>
<feature type="compositionally biased region" description="Polar residues" evidence="1">
    <location>
        <begin position="157"/>
        <end position="167"/>
    </location>
</feature>
<sequence>MRFSASVILSGLLATGAIAAPAGLRKRGVLTAQSYADFQVSDGVAGNALAEVQAKFPIDTSDLANVDAADAKIISDARETAESAETDAFNPAIEAASGDAATALTNGKIKNKVLKLQLEVLDLQISAAQSGDDNSAKIAEEQKKLDTNIATDKKNAGQASQSVPFTG</sequence>
<feature type="chain" id="PRO_5040781734" description="Small secreted protein" evidence="2">
    <location>
        <begin position="20"/>
        <end position="167"/>
    </location>
</feature>
<keyword evidence="4" id="KW-1185">Reference proteome</keyword>
<dbReference type="EMBL" id="JAPEUX010000004">
    <property type="protein sequence ID" value="KAJ4354310.1"/>
    <property type="molecule type" value="Genomic_DNA"/>
</dbReference>
<feature type="region of interest" description="Disordered" evidence="1">
    <location>
        <begin position="146"/>
        <end position="167"/>
    </location>
</feature>
<dbReference type="PANTHER" id="PTHR38849:SF1">
    <property type="entry name" value="SMALL SECRETED PROTEIN"/>
    <property type="match status" value="1"/>
</dbReference>
<dbReference type="RefSeq" id="XP_056072084.1">
    <property type="nucleotide sequence ID" value="XM_056214817.1"/>
</dbReference>
<evidence type="ECO:0000313" key="3">
    <source>
        <dbReference type="EMBL" id="KAJ4354310.1"/>
    </source>
</evidence>
<feature type="signal peptide" evidence="2">
    <location>
        <begin position="1"/>
        <end position="19"/>
    </location>
</feature>
<evidence type="ECO:0000313" key="4">
    <source>
        <dbReference type="Proteomes" id="UP001140513"/>
    </source>
</evidence>
<dbReference type="OrthoDB" id="2151417at2759"/>
<organism evidence="3 4">
    <name type="scientific">Didymosphaeria variabile</name>
    <dbReference type="NCBI Taxonomy" id="1932322"/>
    <lineage>
        <taxon>Eukaryota</taxon>
        <taxon>Fungi</taxon>
        <taxon>Dikarya</taxon>
        <taxon>Ascomycota</taxon>
        <taxon>Pezizomycotina</taxon>
        <taxon>Dothideomycetes</taxon>
        <taxon>Pleosporomycetidae</taxon>
        <taxon>Pleosporales</taxon>
        <taxon>Massarineae</taxon>
        <taxon>Didymosphaeriaceae</taxon>
        <taxon>Didymosphaeria</taxon>
    </lineage>
</organism>
<protein>
    <recommendedName>
        <fullName evidence="5">Small secreted protein</fullName>
    </recommendedName>
</protein>
<feature type="compositionally biased region" description="Basic and acidic residues" evidence="1">
    <location>
        <begin position="146"/>
        <end position="155"/>
    </location>
</feature>
<evidence type="ECO:0000256" key="1">
    <source>
        <dbReference type="SAM" id="MobiDB-lite"/>
    </source>
</evidence>
<accession>A0A9W8XLV0</accession>
<comment type="caution">
    <text evidence="3">The sequence shown here is derived from an EMBL/GenBank/DDBJ whole genome shotgun (WGS) entry which is preliminary data.</text>
</comment>
<proteinExistence type="predicted"/>
<dbReference type="AlphaFoldDB" id="A0A9W8XLV0"/>
<dbReference type="PANTHER" id="PTHR38849">
    <property type="entry name" value="SMALL SECRETED PROTEIN"/>
    <property type="match status" value="1"/>
</dbReference>